<dbReference type="Gene3D" id="3.40.50.410">
    <property type="entry name" value="von Willebrand factor, type A domain"/>
    <property type="match status" value="1"/>
</dbReference>
<organism evidence="3 4">
    <name type="scientific">Aromatoleum toluolicum</name>
    <dbReference type="NCBI Taxonomy" id="90060"/>
    <lineage>
        <taxon>Bacteria</taxon>
        <taxon>Pseudomonadati</taxon>
        <taxon>Pseudomonadota</taxon>
        <taxon>Betaproteobacteria</taxon>
        <taxon>Rhodocyclales</taxon>
        <taxon>Rhodocyclaceae</taxon>
        <taxon>Aromatoleum</taxon>
    </lineage>
</organism>
<dbReference type="PROSITE" id="PS51468">
    <property type="entry name" value="VIT"/>
    <property type="match status" value="1"/>
</dbReference>
<dbReference type="InterPro" id="IPR002035">
    <property type="entry name" value="VWF_A"/>
</dbReference>
<feature type="domain" description="VWFA" evidence="1">
    <location>
        <begin position="264"/>
        <end position="430"/>
    </location>
</feature>
<dbReference type="SMART" id="SM00609">
    <property type="entry name" value="VIT"/>
    <property type="match status" value="1"/>
</dbReference>
<dbReference type="InterPro" id="IPR013694">
    <property type="entry name" value="VIT"/>
</dbReference>
<proteinExistence type="predicted"/>
<keyword evidence="4" id="KW-1185">Reference proteome</keyword>
<sequence>MRKRGTAMTEQIGLRTNSGASLALRGVDATARIAGLLATTTLVQQYENATDTNLEVAYSFPLPVDAVLLVFTVCIGERRYCGEVVPRRQAEQKYEQAVESGNSAFRLQEVSKGLYSATLGNVLAGERVRIELEYAEPLSWDGKNIRYRLPTTLAPRYGKPRKFAPWQEPRTSLEAQYALKVSVELRGELAKASVTSPSHDIQLAAEVGCLKVLAAEGASLDRDFILDVRGDELQSLGAAASALDTHVAMVTFMPPAVASDTGRDTVIVLDCSGSMMGDSIRLAKEGVQFAIGHLTPADRFGLIGFGSTYTELSPALQSADSRSVQRARRFVSDLGEMGGTELANALLAALAYAQDRPFDILLLTDGEAWNLEDVTEKANAVSARIFTIGIGSAVAEDTVRMLADQTGGACELVSPNEDMSARIERHFNRMHQPRIQDVTVAWPATPLWESRPTRASFAGDAFTVFAAFPSEVAGTVTANLSFTEGEHVTSTAIRLDSVQNMDTEIVRVAAAARMAVLNETEQQEWAVRYQLVTDETDYIVTLARTADERPQDLPELHVVPQMHPAGWGGFGTVRSSAAVHGLTCESTAFTVAECDTAMYSPSTALGPDLDIPAVIRCRPRPVRTAATHRQAIPTTLGEFLARVKRRAQRRILAGLPTTRAELVKLDCPVELLAVLDEALQTGQDEIAAVVTLYSALAHHACASILGEQFVAATNKLLAATEVAPHLQLRFAEQLDALWSEDHAQHSQRSQYDIPAFLRRDAD</sequence>
<protein>
    <submittedName>
        <fullName evidence="3">VWA domain-containing protein</fullName>
    </submittedName>
</protein>
<dbReference type="Pfam" id="PF13768">
    <property type="entry name" value="VWA_3"/>
    <property type="match status" value="1"/>
</dbReference>
<evidence type="ECO:0000259" key="1">
    <source>
        <dbReference type="PROSITE" id="PS50234"/>
    </source>
</evidence>
<reference evidence="3 4" key="1">
    <citation type="submission" date="2019-12" db="EMBL/GenBank/DDBJ databases">
        <title>Comparative genomics gives insights into the taxonomy of the Azoarcus-Aromatoleum group and reveals separate origins of nif in the plant-associated Azoarcus and non-plant-associated Aromatoleum sub-groups.</title>
        <authorList>
            <person name="Lafos M."/>
            <person name="Maluk M."/>
            <person name="Batista M."/>
            <person name="Junghare M."/>
            <person name="Carmona M."/>
            <person name="Faoro H."/>
            <person name="Cruz L.M."/>
            <person name="Battistoni F."/>
            <person name="De Souza E."/>
            <person name="Pedrosa F."/>
            <person name="Chen W.-M."/>
            <person name="Poole P.S."/>
            <person name="Dixon R.A."/>
            <person name="James E.K."/>
        </authorList>
    </citation>
    <scope>NUCLEOTIDE SEQUENCE [LARGE SCALE GENOMIC DNA]</scope>
    <source>
        <strain evidence="3 4">T</strain>
    </source>
</reference>
<dbReference type="InterPro" id="IPR036465">
    <property type="entry name" value="vWFA_dom_sf"/>
</dbReference>
<name>A0ABX1NAA4_9RHOO</name>
<feature type="domain" description="VIT" evidence="2">
    <location>
        <begin position="8"/>
        <end position="136"/>
    </location>
</feature>
<dbReference type="PANTHER" id="PTHR45737:SF6">
    <property type="entry name" value="VON WILLEBRAND FACTOR A DOMAIN-CONTAINING PROTEIN 5A"/>
    <property type="match status" value="1"/>
</dbReference>
<accession>A0ABX1NAA4</accession>
<dbReference type="PANTHER" id="PTHR45737">
    <property type="entry name" value="VON WILLEBRAND FACTOR A DOMAIN-CONTAINING PROTEIN 5A"/>
    <property type="match status" value="1"/>
</dbReference>
<evidence type="ECO:0000313" key="3">
    <source>
        <dbReference type="EMBL" id="NMF96158.1"/>
    </source>
</evidence>
<dbReference type="Proteomes" id="UP000634522">
    <property type="component" value="Unassembled WGS sequence"/>
</dbReference>
<dbReference type="PROSITE" id="PS50234">
    <property type="entry name" value="VWFA"/>
    <property type="match status" value="1"/>
</dbReference>
<dbReference type="EMBL" id="WTVS01000002">
    <property type="protein sequence ID" value="NMF96158.1"/>
    <property type="molecule type" value="Genomic_DNA"/>
</dbReference>
<comment type="caution">
    <text evidence="3">The sequence shown here is derived from an EMBL/GenBank/DDBJ whole genome shotgun (WGS) entry which is preliminary data.</text>
</comment>
<gene>
    <name evidence="3" type="ORF">GPA27_01940</name>
</gene>
<evidence type="ECO:0000259" key="2">
    <source>
        <dbReference type="PROSITE" id="PS51468"/>
    </source>
</evidence>
<evidence type="ECO:0000313" key="4">
    <source>
        <dbReference type="Proteomes" id="UP000634522"/>
    </source>
</evidence>
<dbReference type="SMART" id="SM00327">
    <property type="entry name" value="VWA"/>
    <property type="match status" value="1"/>
</dbReference>
<dbReference type="Pfam" id="PF08487">
    <property type="entry name" value="VIT"/>
    <property type="match status" value="1"/>
</dbReference>
<dbReference type="SUPFAM" id="SSF53300">
    <property type="entry name" value="vWA-like"/>
    <property type="match status" value="1"/>
</dbReference>